<keyword evidence="1" id="KW-0560">Oxidoreductase</keyword>
<keyword evidence="4" id="KW-1185">Reference proteome</keyword>
<dbReference type="AlphaFoldDB" id="A0A419I5B8"/>
<feature type="domain" description="NADP-dependent oxidoreductase" evidence="2">
    <location>
        <begin position="20"/>
        <end position="289"/>
    </location>
</feature>
<protein>
    <submittedName>
        <fullName evidence="3">Aldo/keto reductase</fullName>
    </submittedName>
</protein>
<dbReference type="InterPro" id="IPR036812">
    <property type="entry name" value="NAD(P)_OxRdtase_dom_sf"/>
</dbReference>
<dbReference type="PRINTS" id="PR00069">
    <property type="entry name" value="ALDKETRDTASE"/>
</dbReference>
<dbReference type="RefSeq" id="WP_120023651.1">
    <property type="nucleotide sequence ID" value="NZ_QZFV01000076.1"/>
</dbReference>
<dbReference type="Gene3D" id="3.20.20.100">
    <property type="entry name" value="NADP-dependent oxidoreductase domain"/>
    <property type="match status" value="1"/>
</dbReference>
<dbReference type="Proteomes" id="UP000285112">
    <property type="component" value="Unassembled WGS sequence"/>
</dbReference>
<evidence type="ECO:0000259" key="2">
    <source>
        <dbReference type="Pfam" id="PF00248"/>
    </source>
</evidence>
<dbReference type="InterPro" id="IPR020471">
    <property type="entry name" value="AKR"/>
</dbReference>
<evidence type="ECO:0000256" key="1">
    <source>
        <dbReference type="ARBA" id="ARBA00023002"/>
    </source>
</evidence>
<proteinExistence type="predicted"/>
<evidence type="ECO:0000313" key="3">
    <source>
        <dbReference type="EMBL" id="RJQ85870.1"/>
    </source>
</evidence>
<reference evidence="3 4" key="1">
    <citation type="submission" date="2018-09" db="EMBL/GenBank/DDBJ databases">
        <title>YIM PH 21725 draft genome.</title>
        <authorList>
            <person name="Miao C."/>
        </authorList>
    </citation>
    <scope>NUCLEOTIDE SEQUENCE [LARGE SCALE GENOMIC DNA]</scope>
    <source>
        <strain evidence="4">YIM PH21725</strain>
    </source>
</reference>
<dbReference type="EMBL" id="QZFV01000076">
    <property type="protein sequence ID" value="RJQ85870.1"/>
    <property type="molecule type" value="Genomic_DNA"/>
</dbReference>
<dbReference type="InterPro" id="IPR050791">
    <property type="entry name" value="Aldo-Keto_reductase"/>
</dbReference>
<dbReference type="Pfam" id="PF00248">
    <property type="entry name" value="Aldo_ket_red"/>
    <property type="match status" value="1"/>
</dbReference>
<name>A0A419I5B8_9PSEU</name>
<evidence type="ECO:0000313" key="4">
    <source>
        <dbReference type="Proteomes" id="UP000285112"/>
    </source>
</evidence>
<dbReference type="PANTHER" id="PTHR43625">
    <property type="entry name" value="AFLATOXIN B1 ALDEHYDE REDUCTASE"/>
    <property type="match status" value="1"/>
</dbReference>
<dbReference type="GO" id="GO:0005737">
    <property type="term" value="C:cytoplasm"/>
    <property type="evidence" value="ECO:0007669"/>
    <property type="project" value="TreeGrafter"/>
</dbReference>
<accession>A0A419I5B8</accession>
<sequence>MTELESPGGTAGLAGRQVARIGFGAMQLERSSASHEDRLAVLRQAIEGGVNHVDTAQFYGAGLANSLIRQALSPYPDDLVIVTKVGADNLPDGQLALRQRPAELRTQVEANLAALGVERLEVVNLRRGDTPPGLVAEGEQVVDIDSQLAELIALREEGKIGGIGLSHVSADQLRHAQPAGIVCVQNAYSVLDRSSEPVLELCREHGLAWVPYFPLGSALELGWDVTGNPVVTGIAADLGVTPAQVALAWLLVHYEGTLLIPGTANPAHLAENLAVGAVRLPAEAIAALDLAASAAR</sequence>
<dbReference type="CDD" id="cd19088">
    <property type="entry name" value="AKR_AKR13B1"/>
    <property type="match status" value="1"/>
</dbReference>
<dbReference type="OrthoDB" id="3216283at2"/>
<dbReference type="PANTHER" id="PTHR43625:SF40">
    <property type="entry name" value="ALDO-KETO REDUCTASE YAKC [NADP(+)]"/>
    <property type="match status" value="1"/>
</dbReference>
<organism evidence="3 4">
    <name type="scientific">Amycolatopsis panacis</name>
    <dbReference type="NCBI Taxonomy" id="2340917"/>
    <lineage>
        <taxon>Bacteria</taxon>
        <taxon>Bacillati</taxon>
        <taxon>Actinomycetota</taxon>
        <taxon>Actinomycetes</taxon>
        <taxon>Pseudonocardiales</taxon>
        <taxon>Pseudonocardiaceae</taxon>
        <taxon>Amycolatopsis</taxon>
    </lineage>
</organism>
<comment type="caution">
    <text evidence="3">The sequence shown here is derived from an EMBL/GenBank/DDBJ whole genome shotgun (WGS) entry which is preliminary data.</text>
</comment>
<gene>
    <name evidence="3" type="ORF">D5S19_13315</name>
</gene>
<dbReference type="InterPro" id="IPR023210">
    <property type="entry name" value="NADP_OxRdtase_dom"/>
</dbReference>
<dbReference type="GO" id="GO:0016491">
    <property type="term" value="F:oxidoreductase activity"/>
    <property type="evidence" value="ECO:0007669"/>
    <property type="project" value="UniProtKB-KW"/>
</dbReference>
<dbReference type="SUPFAM" id="SSF51430">
    <property type="entry name" value="NAD(P)-linked oxidoreductase"/>
    <property type="match status" value="1"/>
</dbReference>